<keyword evidence="1" id="KW-1133">Transmembrane helix</keyword>
<dbReference type="Proteomes" id="UP001516464">
    <property type="component" value="Unassembled WGS sequence"/>
</dbReference>
<organism evidence="2 3">
    <name type="scientific">Astathelohania contejeani</name>
    <dbReference type="NCBI Taxonomy" id="164912"/>
    <lineage>
        <taxon>Eukaryota</taxon>
        <taxon>Fungi</taxon>
        <taxon>Fungi incertae sedis</taxon>
        <taxon>Microsporidia</taxon>
        <taxon>Astathelohaniidae</taxon>
        <taxon>Astathelohania</taxon>
    </lineage>
</organism>
<keyword evidence="1" id="KW-0812">Transmembrane</keyword>
<sequence length="129" mass="15564">MKKFTIILIGIFTVIPVFLLTPLLSWLSNRYFNQANDFQTHKTIYKQLKQCEMRSLFTILANEKNIYTINETIKLFNNFKKKHFRNYEVIKTIMNIQNSNFLKDNETVKFFKNKTEELEDEIKNLNKDK</sequence>
<protein>
    <recommendedName>
        <fullName evidence="4">ATP synthase F0 subunit 8</fullName>
    </recommendedName>
</protein>
<evidence type="ECO:0008006" key="4">
    <source>
        <dbReference type="Google" id="ProtNLM"/>
    </source>
</evidence>
<keyword evidence="1" id="KW-0472">Membrane</keyword>
<proteinExistence type="predicted"/>
<evidence type="ECO:0000313" key="2">
    <source>
        <dbReference type="EMBL" id="KAF7683285.1"/>
    </source>
</evidence>
<name>A0ABQ7HYQ4_9MICR</name>
<reference evidence="2 3" key="1">
    <citation type="submission" date="2019-01" db="EMBL/GenBank/DDBJ databases">
        <title>Genomes sequencing and comparative genomics of infectious freshwater microsporidia, Cucumispora dikerogammari and Thelohania contejeani.</title>
        <authorList>
            <person name="Cormier A."/>
            <person name="Giraud I."/>
            <person name="Wattier R."/>
            <person name="Teixeira M."/>
            <person name="Grandjean F."/>
            <person name="Rigaud T."/>
            <person name="Cordaux R."/>
        </authorList>
    </citation>
    <scope>NUCLEOTIDE SEQUENCE [LARGE SCALE GENOMIC DNA]</scope>
    <source>
        <strain evidence="2">T1</strain>
        <tissue evidence="2">Spores</tissue>
    </source>
</reference>
<evidence type="ECO:0000256" key="1">
    <source>
        <dbReference type="SAM" id="Phobius"/>
    </source>
</evidence>
<comment type="caution">
    <text evidence="2">The sequence shown here is derived from an EMBL/GenBank/DDBJ whole genome shotgun (WGS) entry which is preliminary data.</text>
</comment>
<accession>A0ABQ7HYQ4</accession>
<evidence type="ECO:0000313" key="3">
    <source>
        <dbReference type="Proteomes" id="UP001516464"/>
    </source>
</evidence>
<feature type="transmembrane region" description="Helical" evidence="1">
    <location>
        <begin position="6"/>
        <end position="27"/>
    </location>
</feature>
<gene>
    <name evidence="2" type="ORF">TCON_1500</name>
</gene>
<keyword evidence="3" id="KW-1185">Reference proteome</keyword>
<dbReference type="EMBL" id="SBIQ01000104">
    <property type="protein sequence ID" value="KAF7683285.1"/>
    <property type="molecule type" value="Genomic_DNA"/>
</dbReference>